<dbReference type="GO" id="GO:0061630">
    <property type="term" value="F:ubiquitin protein ligase activity"/>
    <property type="evidence" value="ECO:0007669"/>
    <property type="project" value="InterPro"/>
</dbReference>
<evidence type="ECO:0000256" key="1">
    <source>
        <dbReference type="ARBA" id="ARBA00022723"/>
    </source>
</evidence>
<organism evidence="7 8">
    <name type="scientific">Aaosphaeria arxii CBS 175.79</name>
    <dbReference type="NCBI Taxonomy" id="1450172"/>
    <lineage>
        <taxon>Eukaryota</taxon>
        <taxon>Fungi</taxon>
        <taxon>Dikarya</taxon>
        <taxon>Ascomycota</taxon>
        <taxon>Pezizomycotina</taxon>
        <taxon>Dothideomycetes</taxon>
        <taxon>Pleosporomycetidae</taxon>
        <taxon>Pleosporales</taxon>
        <taxon>Pleosporales incertae sedis</taxon>
        <taxon>Aaosphaeria</taxon>
    </lineage>
</organism>
<keyword evidence="2 4" id="KW-0863">Zinc-finger</keyword>
<evidence type="ECO:0000256" key="2">
    <source>
        <dbReference type="ARBA" id="ARBA00022771"/>
    </source>
</evidence>
<dbReference type="PROSITE" id="PS00518">
    <property type="entry name" value="ZF_RING_1"/>
    <property type="match status" value="1"/>
</dbReference>
<accession>A0A6A5XS62</accession>
<evidence type="ECO:0000256" key="4">
    <source>
        <dbReference type="PROSITE-ProRule" id="PRU00175"/>
    </source>
</evidence>
<dbReference type="SMART" id="SM00184">
    <property type="entry name" value="RING"/>
    <property type="match status" value="1"/>
</dbReference>
<evidence type="ECO:0000256" key="5">
    <source>
        <dbReference type="SAM" id="MobiDB-lite"/>
    </source>
</evidence>
<dbReference type="GeneID" id="54285792"/>
<feature type="region of interest" description="Disordered" evidence="5">
    <location>
        <begin position="107"/>
        <end position="184"/>
    </location>
</feature>
<dbReference type="PROSITE" id="PS50089">
    <property type="entry name" value="ZF_RING_2"/>
    <property type="match status" value="1"/>
</dbReference>
<dbReference type="PANTHER" id="PTHR47094:SF1">
    <property type="entry name" value="RING-TYPE E3 UBIQUITIN TRANSFERASE"/>
    <property type="match status" value="1"/>
</dbReference>
<proteinExistence type="predicted"/>
<keyword evidence="1" id="KW-0479">Metal-binding</keyword>
<feature type="region of interest" description="Disordered" evidence="5">
    <location>
        <begin position="1"/>
        <end position="93"/>
    </location>
</feature>
<sequence>MSDYHSLNDPNNPPPRPIEFSAPNNDSSNTNPNQGQPNSSTDSPALWSFDDIVDLPPSPTPPSPPLPPPRSAAFLDQILNPGPAPASSSSFFTPSTVFRQDFDFSRRPAADVSGATQNSSYSDTSMPPARSSRASRRNSGVVDLTDDPDPPARRLSAQSGGAGPSAKRRKRSDGGAVPAVSKDKKASTVEIGEVDLTEENTPLKEALDKQRADAVKAQQKPEEKATNFNTLTCVICMDTPTDLTATSCGHIFCHSCLMEALIAGEERSAPGEPRRSQCPVCRKHISRTKQTDIIPLLLMKGLATQPRKKLRTTT</sequence>
<name>A0A6A5XS62_9PLEO</name>
<feature type="compositionally biased region" description="Polar residues" evidence="5">
    <location>
        <begin position="114"/>
        <end position="125"/>
    </location>
</feature>
<protein>
    <recommendedName>
        <fullName evidence="6">RING-type domain-containing protein</fullName>
    </recommendedName>
</protein>
<dbReference type="Pfam" id="PF13920">
    <property type="entry name" value="zf-C3HC4_3"/>
    <property type="match status" value="1"/>
</dbReference>
<keyword evidence="8" id="KW-1185">Reference proteome</keyword>
<dbReference type="OrthoDB" id="6270329at2759"/>
<feature type="domain" description="RING-type" evidence="6">
    <location>
        <begin position="233"/>
        <end position="282"/>
    </location>
</feature>
<evidence type="ECO:0000313" key="7">
    <source>
        <dbReference type="EMBL" id="KAF2015104.1"/>
    </source>
</evidence>
<dbReference type="AlphaFoldDB" id="A0A6A5XS62"/>
<dbReference type="RefSeq" id="XP_033383443.1">
    <property type="nucleotide sequence ID" value="XM_033528395.1"/>
</dbReference>
<keyword evidence="3" id="KW-0862">Zinc</keyword>
<dbReference type="GO" id="GO:0033768">
    <property type="term" value="C:SUMO-targeted ubiquitin ligase complex"/>
    <property type="evidence" value="ECO:0007669"/>
    <property type="project" value="TreeGrafter"/>
</dbReference>
<dbReference type="GO" id="GO:0032183">
    <property type="term" value="F:SUMO binding"/>
    <property type="evidence" value="ECO:0007669"/>
    <property type="project" value="TreeGrafter"/>
</dbReference>
<dbReference type="Gene3D" id="3.30.40.10">
    <property type="entry name" value="Zinc/RING finger domain, C3HC4 (zinc finger)"/>
    <property type="match status" value="1"/>
</dbReference>
<dbReference type="InterPro" id="IPR049627">
    <property type="entry name" value="SLX8"/>
</dbReference>
<feature type="compositionally biased region" description="Pro residues" evidence="5">
    <location>
        <begin position="56"/>
        <end position="70"/>
    </location>
</feature>
<dbReference type="SUPFAM" id="SSF57850">
    <property type="entry name" value="RING/U-box"/>
    <property type="match status" value="1"/>
</dbReference>
<evidence type="ECO:0000313" key="8">
    <source>
        <dbReference type="Proteomes" id="UP000799778"/>
    </source>
</evidence>
<dbReference type="EMBL" id="ML978070">
    <property type="protein sequence ID" value="KAF2015104.1"/>
    <property type="molecule type" value="Genomic_DNA"/>
</dbReference>
<dbReference type="GO" id="GO:0006511">
    <property type="term" value="P:ubiquitin-dependent protein catabolic process"/>
    <property type="evidence" value="ECO:0007669"/>
    <property type="project" value="TreeGrafter"/>
</dbReference>
<gene>
    <name evidence="7" type="ORF">BU24DRAFT_424010</name>
</gene>
<evidence type="ECO:0000256" key="3">
    <source>
        <dbReference type="ARBA" id="ARBA00022833"/>
    </source>
</evidence>
<dbReference type="InterPro" id="IPR017907">
    <property type="entry name" value="Znf_RING_CS"/>
</dbReference>
<dbReference type="PANTHER" id="PTHR47094">
    <property type="entry name" value="ELFLESS, ISOFORM B"/>
    <property type="match status" value="1"/>
</dbReference>
<dbReference type="Proteomes" id="UP000799778">
    <property type="component" value="Unassembled WGS sequence"/>
</dbReference>
<dbReference type="InterPro" id="IPR001841">
    <property type="entry name" value="Znf_RING"/>
</dbReference>
<feature type="compositionally biased region" description="Polar residues" evidence="5">
    <location>
        <begin position="22"/>
        <end position="43"/>
    </location>
</feature>
<dbReference type="InterPro" id="IPR013083">
    <property type="entry name" value="Znf_RING/FYVE/PHD"/>
</dbReference>
<dbReference type="GO" id="GO:0140082">
    <property type="term" value="F:SUMO-ubiquitin ligase activity"/>
    <property type="evidence" value="ECO:0007669"/>
    <property type="project" value="TreeGrafter"/>
</dbReference>
<evidence type="ECO:0000259" key="6">
    <source>
        <dbReference type="PROSITE" id="PS50089"/>
    </source>
</evidence>
<reference evidence="7" key="1">
    <citation type="journal article" date="2020" name="Stud. Mycol.">
        <title>101 Dothideomycetes genomes: a test case for predicting lifestyles and emergence of pathogens.</title>
        <authorList>
            <person name="Haridas S."/>
            <person name="Albert R."/>
            <person name="Binder M."/>
            <person name="Bloem J."/>
            <person name="Labutti K."/>
            <person name="Salamov A."/>
            <person name="Andreopoulos B."/>
            <person name="Baker S."/>
            <person name="Barry K."/>
            <person name="Bills G."/>
            <person name="Bluhm B."/>
            <person name="Cannon C."/>
            <person name="Castanera R."/>
            <person name="Culley D."/>
            <person name="Daum C."/>
            <person name="Ezra D."/>
            <person name="Gonzalez J."/>
            <person name="Henrissat B."/>
            <person name="Kuo A."/>
            <person name="Liang C."/>
            <person name="Lipzen A."/>
            <person name="Lutzoni F."/>
            <person name="Magnuson J."/>
            <person name="Mondo S."/>
            <person name="Nolan M."/>
            <person name="Ohm R."/>
            <person name="Pangilinan J."/>
            <person name="Park H.-J."/>
            <person name="Ramirez L."/>
            <person name="Alfaro M."/>
            <person name="Sun H."/>
            <person name="Tritt A."/>
            <person name="Yoshinaga Y."/>
            <person name="Zwiers L.-H."/>
            <person name="Turgeon B."/>
            <person name="Goodwin S."/>
            <person name="Spatafora J."/>
            <person name="Crous P."/>
            <person name="Grigoriev I."/>
        </authorList>
    </citation>
    <scope>NUCLEOTIDE SEQUENCE</scope>
    <source>
        <strain evidence="7">CBS 175.79</strain>
    </source>
</reference>
<dbReference type="GO" id="GO:0008270">
    <property type="term" value="F:zinc ion binding"/>
    <property type="evidence" value="ECO:0007669"/>
    <property type="project" value="UniProtKB-KW"/>
</dbReference>